<name>A0AAE1T3P2_9LAMI</name>
<comment type="caution">
    <text evidence="3">The sequence shown here is derived from an EMBL/GenBank/DDBJ whole genome shotgun (WGS) entry which is preliminary data.</text>
</comment>
<evidence type="ECO:0000313" key="3">
    <source>
        <dbReference type="EMBL" id="KAK4380945.1"/>
    </source>
</evidence>
<organism evidence="3 4">
    <name type="scientific">Sesamum angolense</name>
    <dbReference type="NCBI Taxonomy" id="2727404"/>
    <lineage>
        <taxon>Eukaryota</taxon>
        <taxon>Viridiplantae</taxon>
        <taxon>Streptophyta</taxon>
        <taxon>Embryophyta</taxon>
        <taxon>Tracheophyta</taxon>
        <taxon>Spermatophyta</taxon>
        <taxon>Magnoliopsida</taxon>
        <taxon>eudicotyledons</taxon>
        <taxon>Gunneridae</taxon>
        <taxon>Pentapetalae</taxon>
        <taxon>asterids</taxon>
        <taxon>lamiids</taxon>
        <taxon>Lamiales</taxon>
        <taxon>Pedaliaceae</taxon>
        <taxon>Sesamum</taxon>
    </lineage>
</organism>
<reference evidence="3" key="2">
    <citation type="journal article" date="2024" name="Plant">
        <title>Genomic evolution and insights into agronomic trait innovations of Sesamum species.</title>
        <authorList>
            <person name="Miao H."/>
            <person name="Wang L."/>
            <person name="Qu L."/>
            <person name="Liu H."/>
            <person name="Sun Y."/>
            <person name="Le M."/>
            <person name="Wang Q."/>
            <person name="Wei S."/>
            <person name="Zheng Y."/>
            <person name="Lin W."/>
            <person name="Duan Y."/>
            <person name="Cao H."/>
            <person name="Xiong S."/>
            <person name="Wang X."/>
            <person name="Wei L."/>
            <person name="Li C."/>
            <person name="Ma Q."/>
            <person name="Ju M."/>
            <person name="Zhao R."/>
            <person name="Li G."/>
            <person name="Mu C."/>
            <person name="Tian Q."/>
            <person name="Mei H."/>
            <person name="Zhang T."/>
            <person name="Gao T."/>
            <person name="Zhang H."/>
        </authorList>
    </citation>
    <scope>NUCLEOTIDE SEQUENCE</scope>
    <source>
        <strain evidence="3">K16</strain>
    </source>
</reference>
<evidence type="ECO:0008006" key="5">
    <source>
        <dbReference type="Google" id="ProtNLM"/>
    </source>
</evidence>
<evidence type="ECO:0000256" key="1">
    <source>
        <dbReference type="SAM" id="Coils"/>
    </source>
</evidence>
<keyword evidence="4" id="KW-1185">Reference proteome</keyword>
<evidence type="ECO:0000313" key="4">
    <source>
        <dbReference type="Proteomes" id="UP001289374"/>
    </source>
</evidence>
<feature type="region of interest" description="Disordered" evidence="2">
    <location>
        <begin position="372"/>
        <end position="408"/>
    </location>
</feature>
<protein>
    <recommendedName>
        <fullName evidence="5">Retrotransposon gag domain-containing protein</fullName>
    </recommendedName>
</protein>
<feature type="coiled-coil region" evidence="1">
    <location>
        <begin position="176"/>
        <end position="203"/>
    </location>
</feature>
<feature type="compositionally biased region" description="Polar residues" evidence="2">
    <location>
        <begin position="450"/>
        <end position="461"/>
    </location>
</feature>
<keyword evidence="1" id="KW-0175">Coiled coil</keyword>
<dbReference type="AlphaFoldDB" id="A0AAE1T3P2"/>
<reference evidence="3" key="1">
    <citation type="submission" date="2020-06" db="EMBL/GenBank/DDBJ databases">
        <authorList>
            <person name="Li T."/>
            <person name="Hu X."/>
            <person name="Zhang T."/>
            <person name="Song X."/>
            <person name="Zhang H."/>
            <person name="Dai N."/>
            <person name="Sheng W."/>
            <person name="Hou X."/>
            <person name="Wei L."/>
        </authorList>
    </citation>
    <scope>NUCLEOTIDE SEQUENCE</scope>
    <source>
        <strain evidence="3">K16</strain>
        <tissue evidence="3">Leaf</tissue>
    </source>
</reference>
<sequence length="461" mass="51723">MLDVRDMSEEDKLFNFLSGLQTWAQTELRRQGVKDLPSVIAAADRLVDFRVANSCDLEKKKNDFGKERGNLARGGRMESLRKRSTRRKPKSRPSFFEVMIKDIFTHHLVEKQLGGDLECGNGASGRGEILGSSRLTFPCMESVGRTVGGIDKRFVVVKNPCDKWYQSQVPAGSVEFEGWQTKQNSLQNRVAELESQVQRMMELLGQAPESPPVALFPLVDTLHSRVETLQKAVGEWPDMLDKQVKVPDPKPFGGARSVKELENFLWDIETYFQAARISEAEKVSFTSMYLTGDAKLWWRTCLSDDASANRDKIETWDVLKKYRERLCKGVQFFDAGRSGYVRGGKTVQFLVGTANLGSDGVETCDLEKKKKYSGEEKGKSGKGWKDGKFKKKKHQEVTGSGNKETVQPNVDRTKKGCYLCNGDHRMQDCPKRGKLNVLVAEADDDEGGSTRVNPLQSVSAL</sequence>
<dbReference type="EMBL" id="JACGWL010000993">
    <property type="protein sequence ID" value="KAK4380945.1"/>
    <property type="molecule type" value="Genomic_DNA"/>
</dbReference>
<evidence type="ECO:0000256" key="2">
    <source>
        <dbReference type="SAM" id="MobiDB-lite"/>
    </source>
</evidence>
<dbReference type="Proteomes" id="UP001289374">
    <property type="component" value="Unassembled WGS sequence"/>
</dbReference>
<gene>
    <name evidence="3" type="ORF">Sango_3015400</name>
</gene>
<feature type="region of interest" description="Disordered" evidence="2">
    <location>
        <begin position="442"/>
        <end position="461"/>
    </location>
</feature>
<feature type="compositionally biased region" description="Polar residues" evidence="2">
    <location>
        <begin position="397"/>
        <end position="408"/>
    </location>
</feature>
<proteinExistence type="predicted"/>
<feature type="compositionally biased region" description="Basic and acidic residues" evidence="2">
    <location>
        <begin position="372"/>
        <end position="387"/>
    </location>
</feature>
<accession>A0AAE1T3P2</accession>